<evidence type="ECO:0000313" key="8">
    <source>
        <dbReference type="Proteomes" id="UP000325606"/>
    </source>
</evidence>
<dbReference type="PANTHER" id="PTHR43370">
    <property type="entry name" value="SUGAR ABC TRANSPORTER INTEGRAL MEMBRANE PROTEIN-RELATED"/>
    <property type="match status" value="1"/>
</dbReference>
<keyword evidence="3 6" id="KW-0812">Transmembrane</keyword>
<evidence type="ECO:0000256" key="6">
    <source>
        <dbReference type="SAM" id="Phobius"/>
    </source>
</evidence>
<organism evidence="7 8">
    <name type="scientific">Nitrincola iocasae</name>
    <dbReference type="NCBI Taxonomy" id="2614693"/>
    <lineage>
        <taxon>Bacteria</taxon>
        <taxon>Pseudomonadati</taxon>
        <taxon>Pseudomonadota</taxon>
        <taxon>Gammaproteobacteria</taxon>
        <taxon>Oceanospirillales</taxon>
        <taxon>Oceanospirillaceae</taxon>
        <taxon>Nitrincola</taxon>
    </lineage>
</organism>
<feature type="transmembrane region" description="Helical" evidence="6">
    <location>
        <begin position="91"/>
        <end position="111"/>
    </location>
</feature>
<proteinExistence type="predicted"/>
<comment type="subcellular location">
    <subcellularLocation>
        <location evidence="1">Cell inner membrane</location>
        <topology evidence="1">Multi-pass membrane protein</topology>
    </subcellularLocation>
</comment>
<feature type="transmembrane region" description="Helical" evidence="6">
    <location>
        <begin position="6"/>
        <end position="28"/>
    </location>
</feature>
<dbReference type="Pfam" id="PF02653">
    <property type="entry name" value="BPD_transp_2"/>
    <property type="match status" value="1"/>
</dbReference>
<evidence type="ECO:0000256" key="1">
    <source>
        <dbReference type="ARBA" id="ARBA00004429"/>
    </source>
</evidence>
<dbReference type="RefSeq" id="WP_151058787.1">
    <property type="nucleotide sequence ID" value="NZ_CP044222.1"/>
</dbReference>
<feature type="transmembrane region" description="Helical" evidence="6">
    <location>
        <begin position="40"/>
        <end position="57"/>
    </location>
</feature>
<feature type="transmembrane region" description="Helical" evidence="6">
    <location>
        <begin position="263"/>
        <end position="284"/>
    </location>
</feature>
<dbReference type="GO" id="GO:0022857">
    <property type="term" value="F:transmembrane transporter activity"/>
    <property type="evidence" value="ECO:0007669"/>
    <property type="project" value="InterPro"/>
</dbReference>
<evidence type="ECO:0000256" key="3">
    <source>
        <dbReference type="ARBA" id="ARBA00022692"/>
    </source>
</evidence>
<evidence type="ECO:0000256" key="5">
    <source>
        <dbReference type="ARBA" id="ARBA00023136"/>
    </source>
</evidence>
<dbReference type="Proteomes" id="UP000325606">
    <property type="component" value="Chromosome"/>
</dbReference>
<reference evidence="7 8" key="1">
    <citation type="submission" date="2019-09" db="EMBL/GenBank/DDBJ databases">
        <title>Nitrincola iocasae sp. nov., a bacterium isolated from the sediment collected at a cold seep field in South China Sea.</title>
        <authorList>
            <person name="Zhang H."/>
            <person name="Wang H."/>
            <person name="Li C."/>
        </authorList>
    </citation>
    <scope>NUCLEOTIDE SEQUENCE [LARGE SCALE GENOMIC DNA]</scope>
    <source>
        <strain evidence="7 8">KXZD1103</strain>
    </source>
</reference>
<evidence type="ECO:0000256" key="4">
    <source>
        <dbReference type="ARBA" id="ARBA00022989"/>
    </source>
</evidence>
<evidence type="ECO:0000313" key="7">
    <source>
        <dbReference type="EMBL" id="QEW08405.1"/>
    </source>
</evidence>
<dbReference type="KEGG" id="nik:F5I99_19010"/>
<dbReference type="EMBL" id="CP044222">
    <property type="protein sequence ID" value="QEW08405.1"/>
    <property type="molecule type" value="Genomic_DNA"/>
</dbReference>
<gene>
    <name evidence="7" type="ORF">F5I99_19010</name>
</gene>
<dbReference type="InterPro" id="IPR001851">
    <property type="entry name" value="ABC_transp_permease"/>
</dbReference>
<feature type="transmembrane region" description="Helical" evidence="6">
    <location>
        <begin position="63"/>
        <end position="84"/>
    </location>
</feature>
<keyword evidence="5 6" id="KW-0472">Membrane</keyword>
<dbReference type="PANTHER" id="PTHR43370:SF2">
    <property type="entry name" value="ABC TRANSPORTER PERMEASE PROTEIN"/>
    <property type="match status" value="1"/>
</dbReference>
<name>A0A5J6LIK9_9GAMM</name>
<dbReference type="GO" id="GO:0005886">
    <property type="term" value="C:plasma membrane"/>
    <property type="evidence" value="ECO:0007669"/>
    <property type="project" value="UniProtKB-SubCell"/>
</dbReference>
<keyword evidence="8" id="KW-1185">Reference proteome</keyword>
<keyword evidence="4 6" id="KW-1133">Transmembrane helix</keyword>
<keyword evidence="2" id="KW-1003">Cell membrane</keyword>
<protein>
    <submittedName>
        <fullName evidence="7">ABC transporter permease</fullName>
    </submittedName>
</protein>
<feature type="transmembrane region" description="Helical" evidence="6">
    <location>
        <begin position="188"/>
        <end position="207"/>
    </location>
</feature>
<dbReference type="CDD" id="cd06580">
    <property type="entry name" value="TM_PBP1_transp_TpRbsC_like"/>
    <property type="match status" value="1"/>
</dbReference>
<sequence length="305" mass="31811">MSFVAFWLASIPVSALPLLLACLGLILSERTGVVNLGAEGYMAVGAMTGAVVTLLSGSPWLGAGAGLLAGGGLGLLFALSVAVLKADQILSGLAVMAIGLGLSGFIGRHWVHQPFEGMNAPDLPGLQQLPLLGGLLFKQPLLAWVSILLVILIAWVLHKTRFGLRFTAVGEDPAAADNAGVSVPGMQVLAGILCGALCGLGGAYLSVASAHVWVDNMVAGRGWIALALVVFARWRPGRALIGALLFGAVDMLLPRLQAQGLPVPVYLMGMLPYLLTILVLVLAARSRYRDEPAALGVTYLRQDRH</sequence>
<accession>A0A5J6LIK9</accession>
<feature type="transmembrane region" description="Helical" evidence="6">
    <location>
        <begin position="131"/>
        <end position="157"/>
    </location>
</feature>
<dbReference type="AlphaFoldDB" id="A0A5J6LIK9"/>
<evidence type="ECO:0000256" key="2">
    <source>
        <dbReference type="ARBA" id="ARBA00022475"/>
    </source>
</evidence>